<dbReference type="KEGG" id="mphy:MCBMB27_04078"/>
<evidence type="ECO:0000259" key="7">
    <source>
        <dbReference type="PROSITE" id="PS50111"/>
    </source>
</evidence>
<dbReference type="PROSITE" id="PS50192">
    <property type="entry name" value="T_SNARE"/>
    <property type="match status" value="1"/>
</dbReference>
<evidence type="ECO:0000259" key="9">
    <source>
        <dbReference type="PROSITE" id="PS50885"/>
    </source>
</evidence>
<reference evidence="10 12" key="1">
    <citation type="submission" date="2016-04" db="EMBL/GenBank/DDBJ databases">
        <title>Complete genome sequencing and analysis of CBMB27, Methylobacterium phyllosphaerae isolated from leaf tissues of rice (Oryza sativa L.).</title>
        <authorList>
            <person name="Lee Y."/>
            <person name="Hwangbo K."/>
            <person name="Chung H."/>
            <person name="Yoo J."/>
            <person name="Kim K.Y."/>
            <person name="Sa T.M."/>
            <person name="Um Y."/>
            <person name="Madhaiyan M."/>
        </authorList>
    </citation>
    <scope>NUCLEOTIDE SEQUENCE [LARGE SCALE GENOMIC DNA]</scope>
    <source>
        <strain evidence="10 12">CBMB27</strain>
    </source>
</reference>
<dbReference type="AlphaFoldDB" id="A0AAE8HPT2"/>
<evidence type="ECO:0000256" key="1">
    <source>
        <dbReference type="ARBA" id="ARBA00004429"/>
    </source>
</evidence>
<dbReference type="SUPFAM" id="SSF58104">
    <property type="entry name" value="Methyl-accepting chemotaxis protein (MCP) signaling domain"/>
    <property type="match status" value="1"/>
</dbReference>
<evidence type="ECO:0000256" key="4">
    <source>
        <dbReference type="ARBA" id="ARBA00029447"/>
    </source>
</evidence>
<dbReference type="Proteomes" id="UP000185487">
    <property type="component" value="Chromosome"/>
</dbReference>
<sequence>MKISTLIVAVSGCVGALCVTVTAKMEIDEYKSYSDSVNALTGASASLKILGASTRIAQERGPTNSSLGSERPVPRAVEQALSEARTDTDAALREASLAVSTLPERWGAKAAEAVSETVRRLATVRQQADAVTAHVQAQRSQDAVAGIVKALIAVPPVLDQALNAVDDATMSADPSLGSWLTMARTATELRDFAGQIGSVFTPALVTRRRMTDEEIGQYNRLSGYVDAQMRQILLARGKIGDDAGVGELIRTMRAQYIEGGQKLAADLVAQSLSGQAATLTVQDFAARYVPAMSAIVELRDRLFVRAFDLIKARIAAARTRFVLFLLGGGAVLVMCGGVIVVCVRRISMPIRRMAQVMSRISDGDTSLVVPDTATKNEIGAMAAAVQVFKDNLIRSRHLELEAAQARAAGEAQRKRTMLELADEFERAVGSIVGQVSSSATDLQATAQAMTATATQTAGQSTTVASAAEQAASNVNTVAVAAEELGTSVQEISRQVDGSSKLAQAAVDESDQTAALVQELSGTVARIGDVVGLISSIAGQTNLLALNATIEAARAGDAGRGFAVVAAEVKELAGQTARATEEISGQITRVQGVTAEAVGAIGAITARIREINGVAASIAAAVEEQGAATQEIVRNVAQAATGTAEVTSNITGVAEASEETGAAAAQVLSAADELSRQSEHLGAEVAHFLATVRAA</sequence>
<keyword evidence="6" id="KW-0812">Transmembrane</keyword>
<protein>
    <submittedName>
        <fullName evidence="10">Methyl-accepting chemotaxis AlkN</fullName>
    </submittedName>
    <submittedName>
        <fullName evidence="11">Methyl-accepting chemotaxis sensory transducer</fullName>
    </submittedName>
</protein>
<dbReference type="Gene3D" id="1.10.287.950">
    <property type="entry name" value="Methyl-accepting chemotaxis protein"/>
    <property type="match status" value="1"/>
</dbReference>
<keyword evidence="2" id="KW-1003">Cell membrane</keyword>
<dbReference type="EMBL" id="CP015367">
    <property type="protein sequence ID" value="APT33369.1"/>
    <property type="molecule type" value="Genomic_DNA"/>
</dbReference>
<dbReference type="InterPro" id="IPR004089">
    <property type="entry name" value="MCPsignal_dom"/>
</dbReference>
<reference evidence="11 13" key="2">
    <citation type="submission" date="2016-10" db="EMBL/GenBank/DDBJ databases">
        <authorList>
            <person name="Varghese N."/>
            <person name="Submissions S."/>
        </authorList>
    </citation>
    <scope>NUCLEOTIDE SEQUENCE [LARGE SCALE GENOMIC DNA]</scope>
    <source>
        <strain evidence="11 13">CBMB27</strain>
    </source>
</reference>
<dbReference type="GO" id="GO:0005886">
    <property type="term" value="C:plasma membrane"/>
    <property type="evidence" value="ECO:0007669"/>
    <property type="project" value="UniProtKB-SubCell"/>
</dbReference>
<accession>A0AAE8HPT2</accession>
<evidence type="ECO:0000256" key="6">
    <source>
        <dbReference type="SAM" id="Phobius"/>
    </source>
</evidence>
<dbReference type="CDD" id="cd06225">
    <property type="entry name" value="HAMP"/>
    <property type="match status" value="1"/>
</dbReference>
<dbReference type="InterPro" id="IPR000727">
    <property type="entry name" value="T_SNARE_dom"/>
</dbReference>
<dbReference type="PANTHER" id="PTHR32089:SF112">
    <property type="entry name" value="LYSOZYME-LIKE PROTEIN-RELATED"/>
    <property type="match status" value="1"/>
</dbReference>
<feature type="domain" description="Methyl-accepting transducer" evidence="7">
    <location>
        <begin position="438"/>
        <end position="674"/>
    </location>
</feature>
<dbReference type="EMBL" id="FOPK01000005">
    <property type="protein sequence ID" value="SFG58537.1"/>
    <property type="molecule type" value="Genomic_DNA"/>
</dbReference>
<evidence type="ECO:0000259" key="8">
    <source>
        <dbReference type="PROSITE" id="PS50192"/>
    </source>
</evidence>
<evidence type="ECO:0000256" key="2">
    <source>
        <dbReference type="ARBA" id="ARBA00022519"/>
    </source>
</evidence>
<keyword evidence="6" id="KW-0472">Membrane</keyword>
<keyword evidence="2" id="KW-0997">Cell inner membrane</keyword>
<dbReference type="PROSITE" id="PS50111">
    <property type="entry name" value="CHEMOTAXIS_TRANSDUC_2"/>
    <property type="match status" value="1"/>
</dbReference>
<evidence type="ECO:0000313" key="10">
    <source>
        <dbReference type="EMBL" id="APT33369.1"/>
    </source>
</evidence>
<dbReference type="GO" id="GO:0007165">
    <property type="term" value="P:signal transduction"/>
    <property type="evidence" value="ECO:0007669"/>
    <property type="project" value="UniProtKB-KW"/>
</dbReference>
<comment type="similarity">
    <text evidence="4">Belongs to the methyl-accepting chemotaxis (MCP) protein family.</text>
</comment>
<evidence type="ECO:0000256" key="3">
    <source>
        <dbReference type="ARBA" id="ARBA00023224"/>
    </source>
</evidence>
<feature type="domain" description="T-SNARE coiled-coil homology" evidence="8">
    <location>
        <begin position="590"/>
        <end position="652"/>
    </location>
</feature>
<keyword evidence="6" id="KW-1133">Transmembrane helix</keyword>
<dbReference type="Pfam" id="PF00672">
    <property type="entry name" value="HAMP"/>
    <property type="match status" value="1"/>
</dbReference>
<evidence type="ECO:0000256" key="5">
    <source>
        <dbReference type="PROSITE-ProRule" id="PRU00284"/>
    </source>
</evidence>
<gene>
    <name evidence="10" type="ORF">MCBMB27_04078</name>
    <name evidence="11" type="ORF">SAMN05192567_105112</name>
</gene>
<evidence type="ECO:0000313" key="11">
    <source>
        <dbReference type="EMBL" id="SFG58537.1"/>
    </source>
</evidence>
<dbReference type="PROSITE" id="PS50885">
    <property type="entry name" value="HAMP"/>
    <property type="match status" value="1"/>
</dbReference>
<dbReference type="Gene3D" id="6.10.340.10">
    <property type="match status" value="1"/>
</dbReference>
<dbReference type="PANTHER" id="PTHR32089">
    <property type="entry name" value="METHYL-ACCEPTING CHEMOTAXIS PROTEIN MCPB"/>
    <property type="match status" value="1"/>
</dbReference>
<dbReference type="SMART" id="SM00304">
    <property type="entry name" value="HAMP"/>
    <property type="match status" value="1"/>
</dbReference>
<dbReference type="SMART" id="SM00283">
    <property type="entry name" value="MA"/>
    <property type="match status" value="1"/>
</dbReference>
<feature type="domain" description="HAMP" evidence="9">
    <location>
        <begin position="344"/>
        <end position="397"/>
    </location>
</feature>
<organism evidence="11 13">
    <name type="scientific">Methylobacterium phyllosphaerae</name>
    <dbReference type="NCBI Taxonomy" id="418223"/>
    <lineage>
        <taxon>Bacteria</taxon>
        <taxon>Pseudomonadati</taxon>
        <taxon>Pseudomonadota</taxon>
        <taxon>Alphaproteobacteria</taxon>
        <taxon>Hyphomicrobiales</taxon>
        <taxon>Methylobacteriaceae</taxon>
        <taxon>Methylobacterium</taxon>
    </lineage>
</organism>
<dbReference type="InterPro" id="IPR003660">
    <property type="entry name" value="HAMP_dom"/>
</dbReference>
<keyword evidence="3 5" id="KW-0807">Transducer</keyword>
<keyword evidence="12" id="KW-1185">Reference proteome</keyword>
<comment type="subcellular location">
    <subcellularLocation>
        <location evidence="1">Cell inner membrane</location>
        <topology evidence="1">Multi-pass membrane protein</topology>
    </subcellularLocation>
</comment>
<feature type="transmembrane region" description="Helical" evidence="6">
    <location>
        <begin position="321"/>
        <end position="343"/>
    </location>
</feature>
<proteinExistence type="inferred from homology"/>
<name>A0AAE8HPT2_9HYPH</name>
<evidence type="ECO:0000313" key="12">
    <source>
        <dbReference type="Proteomes" id="UP000185487"/>
    </source>
</evidence>
<dbReference type="Proteomes" id="UP000199140">
    <property type="component" value="Unassembled WGS sequence"/>
</dbReference>
<dbReference type="Pfam" id="PF00015">
    <property type="entry name" value="MCPsignal"/>
    <property type="match status" value="1"/>
</dbReference>
<evidence type="ECO:0000313" key="13">
    <source>
        <dbReference type="Proteomes" id="UP000199140"/>
    </source>
</evidence>